<dbReference type="CDD" id="cd02440">
    <property type="entry name" value="AdoMet_MTases"/>
    <property type="match status" value="1"/>
</dbReference>
<dbReference type="SUPFAM" id="SSF53335">
    <property type="entry name" value="S-adenosyl-L-methionine-dependent methyltransferases"/>
    <property type="match status" value="1"/>
</dbReference>
<evidence type="ECO:0000256" key="2">
    <source>
        <dbReference type="ARBA" id="ARBA00022679"/>
    </source>
</evidence>
<dbReference type="AlphaFoldDB" id="A0A6N2RVP0"/>
<evidence type="ECO:0000259" key="3">
    <source>
        <dbReference type="Pfam" id="PF13649"/>
    </source>
</evidence>
<proteinExistence type="predicted"/>
<keyword evidence="2" id="KW-0808">Transferase</keyword>
<evidence type="ECO:0000256" key="1">
    <source>
        <dbReference type="ARBA" id="ARBA00022603"/>
    </source>
</evidence>
<feature type="domain" description="Methyltransferase" evidence="3">
    <location>
        <begin position="41"/>
        <end position="129"/>
    </location>
</feature>
<protein>
    <submittedName>
        <fullName evidence="4">Tellurite resistance protein TehB</fullName>
    </submittedName>
</protein>
<gene>
    <name evidence="4" type="ORF">CNLFYP112_01012</name>
</gene>
<dbReference type="GO" id="GO:0008168">
    <property type="term" value="F:methyltransferase activity"/>
    <property type="evidence" value="ECO:0007669"/>
    <property type="project" value="UniProtKB-KW"/>
</dbReference>
<organism evidence="4">
    <name type="scientific">[Clostridium] nexile</name>
    <dbReference type="NCBI Taxonomy" id="29361"/>
    <lineage>
        <taxon>Bacteria</taxon>
        <taxon>Bacillati</taxon>
        <taxon>Bacillota</taxon>
        <taxon>Clostridia</taxon>
        <taxon>Lachnospirales</taxon>
        <taxon>Lachnospiraceae</taxon>
        <taxon>Tyzzerella</taxon>
    </lineage>
</organism>
<sequence>MGNTIDYYNENAKKFIDGTVSVDFRSIQDTFLELLPGNAKILDFGCGSGRDTKYFLDRGCRVDAMDGSLELCKSASEYTGITVKHMLFQELDEKEMYDGIWACASVLHVKRVELPDIIRIMSSATKANGIIYLSFKYGDFEGERNGRYFTDMTEGSMAELLVDFPELRVEKQWITGDVRAGRGDERWLNMILRK</sequence>
<evidence type="ECO:0000313" key="4">
    <source>
        <dbReference type="EMBL" id="VYS84509.1"/>
    </source>
</evidence>
<dbReference type="Gene3D" id="3.40.50.150">
    <property type="entry name" value="Vaccinia Virus protein VP39"/>
    <property type="match status" value="1"/>
</dbReference>
<dbReference type="PANTHER" id="PTHR43861">
    <property type="entry name" value="TRANS-ACONITATE 2-METHYLTRANSFERASE-RELATED"/>
    <property type="match status" value="1"/>
</dbReference>
<dbReference type="Pfam" id="PF13649">
    <property type="entry name" value="Methyltransf_25"/>
    <property type="match status" value="1"/>
</dbReference>
<name>A0A6N2RVP0_9FIRM</name>
<dbReference type="EMBL" id="CACRTG010000002">
    <property type="protein sequence ID" value="VYS84509.1"/>
    <property type="molecule type" value="Genomic_DNA"/>
</dbReference>
<reference evidence="4" key="1">
    <citation type="submission" date="2019-11" db="EMBL/GenBank/DDBJ databases">
        <authorList>
            <person name="Feng L."/>
        </authorList>
    </citation>
    <scope>NUCLEOTIDE SEQUENCE</scope>
    <source>
        <strain evidence="4">CnexileLFYP112</strain>
    </source>
</reference>
<dbReference type="InterPro" id="IPR041698">
    <property type="entry name" value="Methyltransf_25"/>
</dbReference>
<accession>A0A6N2RVP0</accession>
<keyword evidence="1" id="KW-0489">Methyltransferase</keyword>
<dbReference type="PANTHER" id="PTHR43861:SF1">
    <property type="entry name" value="TRANS-ACONITATE 2-METHYLTRANSFERASE"/>
    <property type="match status" value="1"/>
</dbReference>
<dbReference type="InterPro" id="IPR029063">
    <property type="entry name" value="SAM-dependent_MTases_sf"/>
</dbReference>
<dbReference type="GO" id="GO:0032259">
    <property type="term" value="P:methylation"/>
    <property type="evidence" value="ECO:0007669"/>
    <property type="project" value="UniProtKB-KW"/>
</dbReference>